<protein>
    <recommendedName>
        <fullName evidence="4">ATP/GTP-binding protein</fullName>
    </recommendedName>
</protein>
<evidence type="ECO:0008006" key="4">
    <source>
        <dbReference type="Google" id="ProtNLM"/>
    </source>
</evidence>
<organism evidence="2 3">
    <name type="scientific">Actinomadura sediminis</name>
    <dbReference type="NCBI Taxonomy" id="1038904"/>
    <lineage>
        <taxon>Bacteria</taxon>
        <taxon>Bacillati</taxon>
        <taxon>Actinomycetota</taxon>
        <taxon>Actinomycetes</taxon>
        <taxon>Streptosporangiales</taxon>
        <taxon>Thermomonosporaceae</taxon>
        <taxon>Actinomadura</taxon>
    </lineage>
</organism>
<evidence type="ECO:0000256" key="1">
    <source>
        <dbReference type="SAM" id="MobiDB-lite"/>
    </source>
</evidence>
<evidence type="ECO:0000313" key="2">
    <source>
        <dbReference type="EMBL" id="MFD0900733.1"/>
    </source>
</evidence>
<evidence type="ECO:0000313" key="3">
    <source>
        <dbReference type="Proteomes" id="UP001596972"/>
    </source>
</evidence>
<keyword evidence="3" id="KW-1185">Reference proteome</keyword>
<dbReference type="Proteomes" id="UP001596972">
    <property type="component" value="Unassembled WGS sequence"/>
</dbReference>
<sequence length="176" mass="18240">MADNQANDVVPVPQGGEAPAPAAPATAELVQQAFSSVAFPAPVVHTSPEGRTYVRMRTSLWVDGFETFKTDPIGGAGQTVQGTATPVSVTWNLGEGRLVCDDAGSRDGRTCQYTYKRSSAGRPGGAYSITATITWQLTWACDGAECDAASGTLPDQSMTSAPTPLVVGEIQTNTGS</sequence>
<proteinExistence type="predicted"/>
<gene>
    <name evidence="2" type="ORF">ACFQ11_10055</name>
</gene>
<accession>A0ABW3EP62</accession>
<comment type="caution">
    <text evidence="2">The sequence shown here is derived from an EMBL/GenBank/DDBJ whole genome shotgun (WGS) entry which is preliminary data.</text>
</comment>
<feature type="region of interest" description="Disordered" evidence="1">
    <location>
        <begin position="1"/>
        <end position="23"/>
    </location>
</feature>
<dbReference type="RefSeq" id="WP_378297730.1">
    <property type="nucleotide sequence ID" value="NZ_JBHTJA010000013.1"/>
</dbReference>
<reference evidence="3" key="1">
    <citation type="journal article" date="2019" name="Int. J. Syst. Evol. Microbiol.">
        <title>The Global Catalogue of Microorganisms (GCM) 10K type strain sequencing project: providing services to taxonomists for standard genome sequencing and annotation.</title>
        <authorList>
            <consortium name="The Broad Institute Genomics Platform"/>
            <consortium name="The Broad Institute Genome Sequencing Center for Infectious Disease"/>
            <person name="Wu L."/>
            <person name="Ma J."/>
        </authorList>
    </citation>
    <scope>NUCLEOTIDE SEQUENCE [LARGE SCALE GENOMIC DNA]</scope>
    <source>
        <strain evidence="3">JCM 31202</strain>
    </source>
</reference>
<name>A0ABW3EP62_9ACTN</name>
<dbReference type="EMBL" id="JBHTJA010000013">
    <property type="protein sequence ID" value="MFD0900733.1"/>
    <property type="molecule type" value="Genomic_DNA"/>
</dbReference>